<dbReference type="EMBL" id="QUAJ01000007">
    <property type="protein sequence ID" value="REI41840.1"/>
    <property type="molecule type" value="Genomic_DNA"/>
</dbReference>
<sequence>MTEKWEKVIDLVQEINKNNFEDFNDNIVYHYFRRFQKELPFSFERHLTNIKKEKNLKFLKRSDVLRGIFSDFSLSTREDVVNDFLYKFHKHNASKRRILKLEEFLDNNRDELFGEKK</sequence>
<evidence type="ECO:0000313" key="2">
    <source>
        <dbReference type="Proteomes" id="UP000263486"/>
    </source>
</evidence>
<dbReference type="RefSeq" id="WP_114641837.1">
    <property type="nucleotide sequence ID" value="NZ_JAACIO010000006.1"/>
</dbReference>
<comment type="caution">
    <text evidence="1">The sequence shown here is derived from an EMBL/GenBank/DDBJ whole genome shotgun (WGS) entry which is preliminary data.</text>
</comment>
<proteinExistence type="predicted"/>
<gene>
    <name evidence="1" type="ORF">DYH56_05350</name>
</gene>
<reference evidence="1 2" key="1">
    <citation type="submission" date="2018-08" db="EMBL/GenBank/DDBJ databases">
        <title>Draft genome sequence of Psychrilyobacter sp. strain SD5 isolated from Black Sea water.</title>
        <authorList>
            <person name="Yadav S."/>
            <person name="Villanueva L."/>
            <person name="Damste J.S.S."/>
        </authorList>
    </citation>
    <scope>NUCLEOTIDE SEQUENCE [LARGE SCALE GENOMIC DNA]</scope>
    <source>
        <strain evidence="1 2">SD5</strain>
    </source>
</reference>
<keyword evidence="2" id="KW-1185">Reference proteome</keyword>
<organism evidence="1 2">
    <name type="scientific">Psychrilyobacter piezotolerans</name>
    <dbReference type="NCBI Taxonomy" id="2293438"/>
    <lineage>
        <taxon>Bacteria</taxon>
        <taxon>Fusobacteriati</taxon>
        <taxon>Fusobacteriota</taxon>
        <taxon>Fusobacteriia</taxon>
        <taxon>Fusobacteriales</taxon>
        <taxon>Fusobacteriaceae</taxon>
        <taxon>Psychrilyobacter</taxon>
    </lineage>
</organism>
<protein>
    <submittedName>
        <fullName evidence="1">Uncharacterized protein</fullName>
    </submittedName>
</protein>
<evidence type="ECO:0000313" key="1">
    <source>
        <dbReference type="EMBL" id="REI41840.1"/>
    </source>
</evidence>
<dbReference type="Proteomes" id="UP000263486">
    <property type="component" value="Unassembled WGS sequence"/>
</dbReference>
<accession>A0ABX9KI54</accession>
<name>A0ABX9KI54_9FUSO</name>